<reference evidence="2" key="1">
    <citation type="journal article" date="2021" name="Front. Microbiol.">
        <title>Comprehensive Comparative Genomics and Phenotyping of Methylobacterium Species.</title>
        <authorList>
            <person name="Alessa O."/>
            <person name="Ogura Y."/>
            <person name="Fujitani Y."/>
            <person name="Takami H."/>
            <person name="Hayashi T."/>
            <person name="Sahin N."/>
            <person name="Tani A."/>
        </authorList>
    </citation>
    <scope>NUCLEOTIDE SEQUENCE</scope>
    <source>
        <strain evidence="2">NBRC 15689</strain>
    </source>
</reference>
<feature type="signal peptide" evidence="1">
    <location>
        <begin position="1"/>
        <end position="31"/>
    </location>
</feature>
<keyword evidence="1" id="KW-0732">Signal</keyword>
<comment type="caution">
    <text evidence="2">The sequence shown here is derived from an EMBL/GenBank/DDBJ whole genome shotgun (WGS) entry which is preliminary data.</text>
</comment>
<name>A0ABQ4T9N4_METOR</name>
<evidence type="ECO:0000256" key="1">
    <source>
        <dbReference type="SAM" id="SignalP"/>
    </source>
</evidence>
<proteinExistence type="predicted"/>
<dbReference type="InterPro" id="IPR029045">
    <property type="entry name" value="ClpP/crotonase-like_dom_sf"/>
</dbReference>
<gene>
    <name evidence="2" type="ORF">LKMONMHP_2192</name>
</gene>
<keyword evidence="3" id="KW-1185">Reference proteome</keyword>
<reference evidence="2" key="2">
    <citation type="submission" date="2021-08" db="EMBL/GenBank/DDBJ databases">
        <authorList>
            <person name="Tani A."/>
            <person name="Ola A."/>
            <person name="Ogura Y."/>
            <person name="Katsura K."/>
            <person name="Hayashi T."/>
        </authorList>
    </citation>
    <scope>NUCLEOTIDE SEQUENCE</scope>
    <source>
        <strain evidence="2">NBRC 15689</strain>
    </source>
</reference>
<dbReference type="Proteomes" id="UP001055156">
    <property type="component" value="Unassembled WGS sequence"/>
</dbReference>
<evidence type="ECO:0000313" key="3">
    <source>
        <dbReference type="Proteomes" id="UP001055156"/>
    </source>
</evidence>
<dbReference type="EMBL" id="BPQV01000005">
    <property type="protein sequence ID" value="GJE27334.1"/>
    <property type="molecule type" value="Genomic_DNA"/>
</dbReference>
<accession>A0ABQ4T9N4</accession>
<feature type="chain" id="PRO_5045755842" evidence="1">
    <location>
        <begin position="32"/>
        <end position="434"/>
    </location>
</feature>
<dbReference type="SUPFAM" id="SSF52096">
    <property type="entry name" value="ClpP/crotonase"/>
    <property type="match status" value="1"/>
</dbReference>
<dbReference type="Gene3D" id="3.90.226.10">
    <property type="entry name" value="2-enoyl-CoA Hydratase, Chain A, domain 1"/>
    <property type="match status" value="1"/>
</dbReference>
<organism evidence="2 3">
    <name type="scientific">Methylobacterium organophilum</name>
    <dbReference type="NCBI Taxonomy" id="410"/>
    <lineage>
        <taxon>Bacteria</taxon>
        <taxon>Pseudomonadati</taxon>
        <taxon>Pseudomonadota</taxon>
        <taxon>Alphaproteobacteria</taxon>
        <taxon>Hyphomicrobiales</taxon>
        <taxon>Methylobacteriaceae</taxon>
        <taxon>Methylobacterium</taxon>
    </lineage>
</organism>
<protein>
    <submittedName>
        <fullName evidence="2">Uncharacterized protein</fullName>
    </submittedName>
</protein>
<sequence length="434" mass="44922">MTRAARNALRGLSLLAGGLCCALGMTGLAPAGLGPPPEPVPALAAPPARGLAFRPETLPGPEPEAAPARVALGPGGHDIRLSGELGEGTADRLARLLAAHSGVERIHLTSEGGLVDEGNALGELIAAHRLVTYVPDYCVSACTLAFVRGRERLIVASARLGFHAPYETGPLGLDIQADSGPERAAYLAAGVTADFADTALAVASGDLWIPDPARLMRGNVATGVVGTDRFPDSSLDDGPDLAHARAAALRNVPLLSAFEGRAPQVIDAVAVRALGAYLEGRSEDAVLAGMQRDAARAAARALHGASDETLLALGRLLVRAMERAGPSHPQTCVRLAETGDLVLAQRMLTGEAEARDLVRQALDDAVLPVTIEVEDTEAARLEAAATIPDPASACALQHRRYLRALSLPLPEAATALRRLIAPGKRPALEATARP</sequence>
<evidence type="ECO:0000313" key="2">
    <source>
        <dbReference type="EMBL" id="GJE27334.1"/>
    </source>
</evidence>